<organism evidence="2 3">
    <name type="scientific">Periconia digitata</name>
    <dbReference type="NCBI Taxonomy" id="1303443"/>
    <lineage>
        <taxon>Eukaryota</taxon>
        <taxon>Fungi</taxon>
        <taxon>Dikarya</taxon>
        <taxon>Ascomycota</taxon>
        <taxon>Pezizomycotina</taxon>
        <taxon>Dothideomycetes</taxon>
        <taxon>Pleosporomycetidae</taxon>
        <taxon>Pleosporales</taxon>
        <taxon>Massarineae</taxon>
        <taxon>Periconiaceae</taxon>
        <taxon>Periconia</taxon>
    </lineage>
</organism>
<dbReference type="PANTHER" id="PTHR21310:SF48">
    <property type="entry name" value="AMINOGLYCOSIDE PHOSPHOTRANSFERASE DOMAIN-CONTAINING PROTEIN"/>
    <property type="match status" value="1"/>
</dbReference>
<dbReference type="InterPro" id="IPR002575">
    <property type="entry name" value="Aminoglycoside_PTrfase"/>
</dbReference>
<dbReference type="Proteomes" id="UP001152607">
    <property type="component" value="Unassembled WGS sequence"/>
</dbReference>
<accession>A0A9W4XH83</accession>
<dbReference type="PANTHER" id="PTHR21310">
    <property type="entry name" value="AMINOGLYCOSIDE PHOSPHOTRANSFERASE-RELATED-RELATED"/>
    <property type="match status" value="1"/>
</dbReference>
<comment type="caution">
    <text evidence="2">The sequence shown here is derived from an EMBL/GenBank/DDBJ whole genome shotgun (WGS) entry which is preliminary data.</text>
</comment>
<keyword evidence="3" id="KW-1185">Reference proteome</keyword>
<evidence type="ECO:0000313" key="2">
    <source>
        <dbReference type="EMBL" id="CAI6331838.1"/>
    </source>
</evidence>
<dbReference type="OrthoDB" id="4177236at2759"/>
<gene>
    <name evidence="2" type="ORF">PDIGIT_LOCUS4867</name>
</gene>
<dbReference type="SUPFAM" id="SSF56112">
    <property type="entry name" value="Protein kinase-like (PK-like)"/>
    <property type="match status" value="1"/>
</dbReference>
<protein>
    <recommendedName>
        <fullName evidence="1">Aminoglycoside phosphotransferase domain-containing protein</fullName>
    </recommendedName>
</protein>
<dbReference type="AlphaFoldDB" id="A0A9W4XH83"/>
<reference evidence="2" key="1">
    <citation type="submission" date="2023-01" db="EMBL/GenBank/DDBJ databases">
        <authorList>
            <person name="Van Ghelder C."/>
            <person name="Rancurel C."/>
        </authorList>
    </citation>
    <scope>NUCLEOTIDE SEQUENCE</scope>
    <source>
        <strain evidence="2">CNCM I-4278</strain>
    </source>
</reference>
<dbReference type="Gene3D" id="3.90.1200.10">
    <property type="match status" value="1"/>
</dbReference>
<name>A0A9W4XH83_9PLEO</name>
<dbReference type="InterPro" id="IPR051678">
    <property type="entry name" value="AGP_Transferase"/>
</dbReference>
<dbReference type="InterPro" id="IPR011009">
    <property type="entry name" value="Kinase-like_dom_sf"/>
</dbReference>
<feature type="domain" description="Aminoglycoside phosphotransferase" evidence="1">
    <location>
        <begin position="32"/>
        <end position="240"/>
    </location>
</feature>
<proteinExistence type="predicted"/>
<dbReference type="EMBL" id="CAOQHR010000003">
    <property type="protein sequence ID" value="CAI6331838.1"/>
    <property type="molecule type" value="Genomic_DNA"/>
</dbReference>
<evidence type="ECO:0000313" key="3">
    <source>
        <dbReference type="Proteomes" id="UP001152607"/>
    </source>
</evidence>
<sequence>MIFLERNSNVRTAKVYAAFSSEDCHPWRDEPYKDSDERNTWCYLVTEFITGETLLDLQTKEEEDEEKMLRPAVHRKIAAMFAEQFQQLRSVPPQSHYYGRINNRPFPRLGSLDIPKDPDSHKWGGPYEYDEFLETVMHTSMMALAIQNSDSGSFEPLKRHAFHQAKSVLGKSEPDYRVPVLQHGDLQAHNVMVKLLYDKKGHAFDVEDLVFIDWEYMAWVPPWFELGGLIRISIAGDRLAPSVVELALDQLKFNMAPAIFWGYGIHRHYFRYNHF</sequence>
<dbReference type="Pfam" id="PF01636">
    <property type="entry name" value="APH"/>
    <property type="match status" value="1"/>
</dbReference>
<evidence type="ECO:0000259" key="1">
    <source>
        <dbReference type="Pfam" id="PF01636"/>
    </source>
</evidence>